<gene>
    <name evidence="3" type="ORF">LHEH8_08790</name>
</gene>
<comment type="caution">
    <text evidence="3">The sequence shown here is derived from an EMBL/GenBank/DDBJ whole genome shotgun (WGS) entry which is preliminary data.</text>
</comment>
<dbReference type="EMBL" id="BLYO01000193">
    <property type="protein sequence ID" value="GFO99123.1"/>
    <property type="molecule type" value="Genomic_DNA"/>
</dbReference>
<name>A0A8H9KH37_LACHE</name>
<evidence type="ECO:0000313" key="4">
    <source>
        <dbReference type="Proteomes" id="UP000618094"/>
    </source>
</evidence>
<evidence type="ECO:0000259" key="2">
    <source>
        <dbReference type="Pfam" id="PF14470"/>
    </source>
</evidence>
<organism evidence="3 4">
    <name type="scientific">Lactobacillus helveticus</name>
    <name type="common">Lactobacillus suntoryeus</name>
    <dbReference type="NCBI Taxonomy" id="1587"/>
    <lineage>
        <taxon>Bacteria</taxon>
        <taxon>Bacillati</taxon>
        <taxon>Bacillota</taxon>
        <taxon>Bacilli</taxon>
        <taxon>Lactobacillales</taxon>
        <taxon>Lactobacillaceae</taxon>
        <taxon>Lactobacillus</taxon>
    </lineage>
</organism>
<dbReference type="Proteomes" id="UP000618094">
    <property type="component" value="Unassembled WGS sequence"/>
</dbReference>
<sequence>MGLFDLFSKKQKNANQSFLAEQRGQQAIVKINKLALPERLKKQLIDAGVFDIWFNDEDLAPLIAAVKDEEIIQYAAIGINEHSENVMLVCSNRNLIILKKKHSDEQVEVIDLKQVKSVILKNQLMYGELSLIVGNQSLDINSINKVPAKILADNIKKWSKIAQGEDDDFDQQLEQVKKLKELLDQGILTEEEFQAKKKQILKI</sequence>
<feature type="domain" description="YokE-like PH" evidence="2">
    <location>
        <begin position="67"/>
        <end position="156"/>
    </location>
</feature>
<proteinExistence type="predicted"/>
<dbReference type="Pfam" id="PF09851">
    <property type="entry name" value="SHOCT"/>
    <property type="match status" value="1"/>
</dbReference>
<accession>A0A8H9KH37</accession>
<protein>
    <recommendedName>
        <fullName evidence="5">Bacteriophage-like protein</fullName>
    </recommendedName>
</protein>
<evidence type="ECO:0008006" key="5">
    <source>
        <dbReference type="Google" id="ProtNLM"/>
    </source>
</evidence>
<dbReference type="InterPro" id="IPR018649">
    <property type="entry name" value="SHOCT"/>
</dbReference>
<dbReference type="AlphaFoldDB" id="A0A8H9KH37"/>
<evidence type="ECO:0000259" key="1">
    <source>
        <dbReference type="Pfam" id="PF09851"/>
    </source>
</evidence>
<dbReference type="Pfam" id="PF14470">
    <property type="entry name" value="bPH_3"/>
    <property type="match status" value="1"/>
</dbReference>
<evidence type="ECO:0000313" key="3">
    <source>
        <dbReference type="EMBL" id="GFO99123.1"/>
    </source>
</evidence>
<dbReference type="RefSeq" id="WP_057731356.1">
    <property type="nucleotide sequence ID" value="NZ_BLYO01000193.1"/>
</dbReference>
<feature type="domain" description="SHOCT" evidence="1">
    <location>
        <begin position="174"/>
        <end position="201"/>
    </location>
</feature>
<reference evidence="3" key="1">
    <citation type="submission" date="2020-07" db="EMBL/GenBank/DDBJ databases">
        <title>Draft genome sequence of Lactobacillus helveticus strain H-8.</title>
        <authorList>
            <person name="Endo A."/>
            <person name="Maeno S."/>
            <person name="Kido Y."/>
        </authorList>
    </citation>
    <scope>NUCLEOTIDE SEQUENCE</scope>
    <source>
        <strain evidence="3">H-8</strain>
    </source>
</reference>
<dbReference type="InterPro" id="IPR039519">
    <property type="entry name" value="YokE-like_PH"/>
</dbReference>